<dbReference type="RefSeq" id="WP_200232670.1">
    <property type="nucleotide sequence ID" value="NZ_JAENGP010000001.1"/>
</dbReference>
<dbReference type="EMBL" id="JAENGP010000001">
    <property type="protein sequence ID" value="MBK1779670.1"/>
    <property type="molecule type" value="Genomic_DNA"/>
</dbReference>
<evidence type="ECO:0000313" key="4">
    <source>
        <dbReference type="Proteomes" id="UP000635316"/>
    </source>
</evidence>
<comment type="caution">
    <text evidence="3">The sequence shown here is derived from an EMBL/GenBank/DDBJ whole genome shotgun (WGS) entry which is preliminary data.</text>
</comment>
<reference evidence="3 4" key="1">
    <citation type="submission" date="2020-12" db="EMBL/GenBank/DDBJ databases">
        <authorList>
            <person name="Lu T."/>
            <person name="Wang Q."/>
            <person name="Han X."/>
        </authorList>
    </citation>
    <scope>NUCLEOTIDE SEQUENCE [LARGE SCALE GENOMIC DNA]</scope>
    <source>
        <strain evidence="3 4">WQ 585</strain>
    </source>
</reference>
<organism evidence="3 4">
    <name type="scientific">Advenella mandrilli</name>
    <dbReference type="NCBI Taxonomy" id="2800330"/>
    <lineage>
        <taxon>Bacteria</taxon>
        <taxon>Pseudomonadati</taxon>
        <taxon>Pseudomonadota</taxon>
        <taxon>Betaproteobacteria</taxon>
        <taxon>Burkholderiales</taxon>
        <taxon>Alcaligenaceae</taxon>
    </lineage>
</organism>
<dbReference type="PIRSF" id="PIRSF017082">
    <property type="entry name" value="YflP"/>
    <property type="match status" value="1"/>
</dbReference>
<dbReference type="PANTHER" id="PTHR42928">
    <property type="entry name" value="TRICARBOXYLATE-BINDING PROTEIN"/>
    <property type="match status" value="1"/>
</dbReference>
<dbReference type="SUPFAM" id="SSF53850">
    <property type="entry name" value="Periplasmic binding protein-like II"/>
    <property type="match status" value="1"/>
</dbReference>
<dbReference type="Gene3D" id="3.40.190.10">
    <property type="entry name" value="Periplasmic binding protein-like II"/>
    <property type="match status" value="1"/>
</dbReference>
<sequence>MLVKKLLVAASALTALSASVSAFAAEYPERPIRLVVSYAAGGPVDTTARSFAKFLSDELKQSVVVENKTGAGGMIGAESVSRSNPDGYTLAFLASPVPTIAPHIQKSVKIDFDNDFTYIGNIVDYTNVLVVNNDLPVKSVQELVDYARNNPNTVAFGSAGIGSSNQLSAELLKQKTDTDMLHVPYRGNSPAMIDVISGKISFMFDISNTAASYIQGGKVRALAVTSKTRNSALPDVPTMIEAGIEDYAVTGWYGLAAPKGLPDNITQRLELALRNIDKNPEFDALMERGGYTRTFSNGADLKARLNSEHKLWGEVIEKADIQL</sequence>
<comment type="similarity">
    <text evidence="1">Belongs to the UPF0065 (bug) family.</text>
</comment>
<feature type="chain" id="PRO_5046384639" evidence="2">
    <location>
        <begin position="25"/>
        <end position="323"/>
    </location>
</feature>
<accession>A0ABS1EBU3</accession>
<feature type="signal peptide" evidence="2">
    <location>
        <begin position="1"/>
        <end position="24"/>
    </location>
</feature>
<dbReference type="CDD" id="cd07012">
    <property type="entry name" value="PBP2_Bug_TTT"/>
    <property type="match status" value="1"/>
</dbReference>
<dbReference type="InterPro" id="IPR005064">
    <property type="entry name" value="BUG"/>
</dbReference>
<dbReference type="Proteomes" id="UP000635316">
    <property type="component" value="Unassembled WGS sequence"/>
</dbReference>
<dbReference type="Pfam" id="PF03401">
    <property type="entry name" value="TctC"/>
    <property type="match status" value="1"/>
</dbReference>
<dbReference type="InterPro" id="IPR042100">
    <property type="entry name" value="Bug_dom1"/>
</dbReference>
<evidence type="ECO:0000256" key="1">
    <source>
        <dbReference type="ARBA" id="ARBA00006987"/>
    </source>
</evidence>
<keyword evidence="2" id="KW-0732">Signal</keyword>
<proteinExistence type="inferred from homology"/>
<name>A0ABS1EBU3_9BURK</name>
<protein>
    <submittedName>
        <fullName evidence="3">Tripartite tricarboxylate transporter substrate binding protein</fullName>
    </submittedName>
</protein>
<evidence type="ECO:0000256" key="2">
    <source>
        <dbReference type="SAM" id="SignalP"/>
    </source>
</evidence>
<keyword evidence="4" id="KW-1185">Reference proteome</keyword>
<evidence type="ECO:0000313" key="3">
    <source>
        <dbReference type="EMBL" id="MBK1779670.1"/>
    </source>
</evidence>
<dbReference type="Gene3D" id="3.40.190.150">
    <property type="entry name" value="Bordetella uptake gene, domain 1"/>
    <property type="match status" value="1"/>
</dbReference>
<dbReference type="PANTHER" id="PTHR42928:SF5">
    <property type="entry name" value="BLR1237 PROTEIN"/>
    <property type="match status" value="1"/>
</dbReference>
<gene>
    <name evidence="3" type="ORF">JHL22_00390</name>
</gene>